<name>A0A194QAF4_PAPXU</name>
<organism evidence="1 2">
    <name type="scientific">Papilio xuthus</name>
    <name type="common">Asian swallowtail butterfly</name>
    <dbReference type="NCBI Taxonomy" id="66420"/>
    <lineage>
        <taxon>Eukaryota</taxon>
        <taxon>Metazoa</taxon>
        <taxon>Ecdysozoa</taxon>
        <taxon>Arthropoda</taxon>
        <taxon>Hexapoda</taxon>
        <taxon>Insecta</taxon>
        <taxon>Pterygota</taxon>
        <taxon>Neoptera</taxon>
        <taxon>Endopterygota</taxon>
        <taxon>Lepidoptera</taxon>
        <taxon>Glossata</taxon>
        <taxon>Ditrysia</taxon>
        <taxon>Papilionoidea</taxon>
        <taxon>Papilionidae</taxon>
        <taxon>Papilioninae</taxon>
        <taxon>Papilio</taxon>
    </lineage>
</organism>
<evidence type="ECO:0000313" key="2">
    <source>
        <dbReference type="Proteomes" id="UP000053268"/>
    </source>
</evidence>
<protein>
    <submittedName>
        <fullName evidence="1">Uncharacterized protein</fullName>
    </submittedName>
</protein>
<sequence length="89" mass="10147">MVDGETQHKDFENSCYLFMSNMCKYPGQEFYIVSSGTCEKYFDSRRNSANQLLPVKNITQNITEFSPPPNEDENVVSSNLGWSFCGSSR</sequence>
<evidence type="ECO:0000313" key="1">
    <source>
        <dbReference type="EMBL" id="KPJ00396.1"/>
    </source>
</evidence>
<accession>A0A194QAF4</accession>
<proteinExistence type="predicted"/>
<keyword evidence="2" id="KW-1185">Reference proteome</keyword>
<reference evidence="1 2" key="1">
    <citation type="journal article" date="2015" name="Nat. Commun.">
        <title>Outbred genome sequencing and CRISPR/Cas9 gene editing in butterflies.</title>
        <authorList>
            <person name="Li X."/>
            <person name="Fan D."/>
            <person name="Zhang W."/>
            <person name="Liu G."/>
            <person name="Zhang L."/>
            <person name="Zhao L."/>
            <person name="Fang X."/>
            <person name="Chen L."/>
            <person name="Dong Y."/>
            <person name="Chen Y."/>
            <person name="Ding Y."/>
            <person name="Zhao R."/>
            <person name="Feng M."/>
            <person name="Zhu Y."/>
            <person name="Feng Y."/>
            <person name="Jiang X."/>
            <person name="Zhu D."/>
            <person name="Xiang H."/>
            <person name="Feng X."/>
            <person name="Li S."/>
            <person name="Wang J."/>
            <person name="Zhang G."/>
            <person name="Kronforst M.R."/>
            <person name="Wang W."/>
        </authorList>
    </citation>
    <scope>NUCLEOTIDE SEQUENCE [LARGE SCALE GENOMIC DNA]</scope>
    <source>
        <strain evidence="1">Ya'a_city_454_Px</strain>
        <tissue evidence="1">Whole body</tissue>
    </source>
</reference>
<dbReference type="AlphaFoldDB" id="A0A194QAF4"/>
<gene>
    <name evidence="1" type="ORF">RR46_06986</name>
</gene>
<dbReference type="EMBL" id="KQ459463">
    <property type="protein sequence ID" value="KPJ00396.1"/>
    <property type="molecule type" value="Genomic_DNA"/>
</dbReference>
<dbReference type="Proteomes" id="UP000053268">
    <property type="component" value="Unassembled WGS sequence"/>
</dbReference>